<proteinExistence type="predicted"/>
<accession>A0A098DBR6</accession>
<dbReference type="AlphaFoldDB" id="I1RV42"/>
<dbReference type="Proteomes" id="UP000070720">
    <property type="component" value="Chromosome 2"/>
</dbReference>
<dbReference type="RefSeq" id="XP_011320715.1">
    <property type="nucleotide sequence ID" value="XM_011322413.1"/>
</dbReference>
<accession>I1RV42</accession>
<dbReference type="EMBL" id="HG970333">
    <property type="protein sequence ID" value="CEF76363.1"/>
    <property type="molecule type" value="Genomic_DNA"/>
</dbReference>
<sequence length="148" mass="16414">MLGEQGVNVNLTAPDDGDNVWSLQQVEGEDSAEYNENQSHKQINWSFGPIKAGDIKFNSFVQETHISQLSGYVDTDTFEITINPNINGINAGDINGNLKDGVVLNVDLYTAKGRTTLYLKNGNETWVNLDLKIIFDGSFHGDYKIMTL</sequence>
<keyword evidence="3" id="KW-1185">Reference proteome</keyword>
<reference evidence="2 3" key="1">
    <citation type="journal article" date="2007" name="Science">
        <title>The Fusarium graminearum genome reveals a link between localized polymorphism and pathogen specialization.</title>
        <authorList>
            <person name="Cuomo C.A."/>
            <person name="Gueldener U."/>
            <person name="Xu J.-R."/>
            <person name="Trail F."/>
            <person name="Turgeon B.G."/>
            <person name="Di Pietro A."/>
            <person name="Walton J.D."/>
            <person name="Ma L.-J."/>
            <person name="Baker S.E."/>
            <person name="Rep M."/>
            <person name="Adam G."/>
            <person name="Antoniw J."/>
            <person name="Baldwin T."/>
            <person name="Calvo S.E."/>
            <person name="Chang Y.-L."/>
            <person name="DeCaprio D."/>
            <person name="Gale L.R."/>
            <person name="Gnerre S."/>
            <person name="Goswami R.S."/>
            <person name="Hammond-Kosack K."/>
            <person name="Harris L.J."/>
            <person name="Hilburn K."/>
            <person name="Kennell J.C."/>
            <person name="Kroken S."/>
            <person name="Magnuson J.K."/>
            <person name="Mannhaupt G."/>
            <person name="Mauceli E.W."/>
            <person name="Mewes H.-W."/>
            <person name="Mitterbauer R."/>
            <person name="Muehlbauer G."/>
            <person name="Muensterkoetter M."/>
            <person name="Nelson D."/>
            <person name="O'Donnell K."/>
            <person name="Ouellet T."/>
            <person name="Qi W."/>
            <person name="Quesneville H."/>
            <person name="Roncero M.I.G."/>
            <person name="Seong K.-Y."/>
            <person name="Tetko I.V."/>
            <person name="Urban M."/>
            <person name="Waalwijk C."/>
            <person name="Ward T.J."/>
            <person name="Yao J."/>
            <person name="Birren B.W."/>
            <person name="Kistler H.C."/>
        </authorList>
    </citation>
    <scope>NUCLEOTIDE SEQUENCE [LARGE SCALE GENOMIC DNA]</scope>
    <source>
        <strain evidence="3">ATCC MYA-4620 / CBS 123657 / FGSC 9075 / NRRL 31084 / PH-1</strain>
        <strain evidence="2">PH-1 / ATCC MYA-4620 / FGSC 9075 / NRRL 31084</strain>
    </source>
</reference>
<dbReference type="eggNOG" id="ENOG502RPDR">
    <property type="taxonomic scope" value="Eukaryota"/>
</dbReference>
<evidence type="ECO:0000313" key="1">
    <source>
        <dbReference type="EMBL" id="CEF76363.1"/>
    </source>
</evidence>
<dbReference type="KEGG" id="fgr:FGSG_08104"/>
<evidence type="ECO:0000313" key="3">
    <source>
        <dbReference type="Proteomes" id="UP000070720"/>
    </source>
</evidence>
<dbReference type="VEuPathDB" id="FungiDB:FGRAMPH1_01G09123"/>
<organism evidence="1 3">
    <name type="scientific">Gibberella zeae (strain ATCC MYA-4620 / CBS 123657 / FGSC 9075 / NRRL 31084 / PH-1)</name>
    <name type="common">Wheat head blight fungus</name>
    <name type="synonym">Fusarium graminearum</name>
    <dbReference type="NCBI Taxonomy" id="229533"/>
    <lineage>
        <taxon>Eukaryota</taxon>
        <taxon>Fungi</taxon>
        <taxon>Dikarya</taxon>
        <taxon>Ascomycota</taxon>
        <taxon>Pezizomycotina</taxon>
        <taxon>Sordariomycetes</taxon>
        <taxon>Hypocreomycetidae</taxon>
        <taxon>Hypocreales</taxon>
        <taxon>Nectriaceae</taxon>
        <taxon>Fusarium</taxon>
    </lineage>
</organism>
<dbReference type="HOGENOM" id="CLU_154718_0_0_1"/>
<reference evidence="1 3" key="3">
    <citation type="journal article" date="2015" name="BMC Genomics">
        <title>The completed genome sequence of the pathogenic ascomycete fungus Fusarium graminearum.</title>
        <authorList>
            <person name="King R."/>
            <person name="Urban M."/>
            <person name="Hammond-Kosack M.C."/>
            <person name="Hassani-Pak K."/>
            <person name="Hammond-Kosack K.E."/>
        </authorList>
    </citation>
    <scope>NUCLEOTIDE SEQUENCE [LARGE SCALE GENOMIC DNA]</scope>
    <source>
        <strain evidence="3">ATCC MYA-4620 / CBS 123657 / FGSC 9075 / NRRL 31084 / PH-1</strain>
        <strain evidence="1">PH-1</strain>
    </source>
</reference>
<evidence type="ECO:0000313" key="2">
    <source>
        <dbReference type="EnsemblFungi" id="CEF76363"/>
    </source>
</evidence>
<name>I1RV42_GIBZE</name>
<reference evidence="2 3" key="2">
    <citation type="journal article" date="2010" name="Nature">
        <title>Comparative genomics reveals mobile pathogenicity chromosomes in Fusarium.</title>
        <authorList>
            <person name="Ma L.J."/>
            <person name="van der Does H.C."/>
            <person name="Borkovich K.A."/>
            <person name="Coleman J.J."/>
            <person name="Daboussi M.J."/>
            <person name="Di Pietro A."/>
            <person name="Dufresne M."/>
            <person name="Freitag M."/>
            <person name="Grabherr M."/>
            <person name="Henrissat B."/>
            <person name="Houterman P.M."/>
            <person name="Kang S."/>
            <person name="Shim W.B."/>
            <person name="Woloshuk C."/>
            <person name="Xie X."/>
            <person name="Xu J.R."/>
            <person name="Antoniw J."/>
            <person name="Baker S.E."/>
            <person name="Bluhm B.H."/>
            <person name="Breakspear A."/>
            <person name="Brown D.W."/>
            <person name="Butchko R.A."/>
            <person name="Chapman S."/>
            <person name="Coulson R."/>
            <person name="Coutinho P.M."/>
            <person name="Danchin E.G."/>
            <person name="Diener A."/>
            <person name="Gale L.R."/>
            <person name="Gardiner D.M."/>
            <person name="Goff S."/>
            <person name="Hammond-Kosack K.E."/>
            <person name="Hilburn K."/>
            <person name="Hua-Van A."/>
            <person name="Jonkers W."/>
            <person name="Kazan K."/>
            <person name="Kodira C.D."/>
            <person name="Koehrsen M."/>
            <person name="Kumar L."/>
            <person name="Lee Y.H."/>
            <person name="Li L."/>
            <person name="Manners J.M."/>
            <person name="Miranda-Saavedra D."/>
            <person name="Mukherjee M."/>
            <person name="Park G."/>
            <person name="Park J."/>
            <person name="Park S.Y."/>
            <person name="Proctor R.H."/>
            <person name="Regev A."/>
            <person name="Ruiz-Roldan M.C."/>
            <person name="Sain D."/>
            <person name="Sakthikumar S."/>
            <person name="Sykes S."/>
            <person name="Schwartz D.C."/>
            <person name="Turgeon B.G."/>
            <person name="Wapinski I."/>
            <person name="Yoder O."/>
            <person name="Young S."/>
            <person name="Zeng Q."/>
            <person name="Zhou S."/>
            <person name="Galagan J."/>
            <person name="Cuomo C.A."/>
            <person name="Kistler H.C."/>
            <person name="Rep M."/>
        </authorList>
    </citation>
    <scope>GENOME REANNOTATION</scope>
    <source>
        <strain evidence="3">ATCC MYA-4620 / CBS 123657 / FGSC 9075 / NRRL 31084 / PH-1</strain>
        <strain evidence="2">PH-1 / ATCC MYA-4620 / FGSC 9075 / NRRL 31084</strain>
    </source>
</reference>
<dbReference type="EnsemblFungi" id="CEF76363">
    <property type="protein sequence ID" value="CEF76363"/>
    <property type="gene ID" value="FGRRES_08104"/>
</dbReference>
<dbReference type="OrthoDB" id="3832365at2759"/>
<protein>
    <submittedName>
        <fullName evidence="1">Chromosome 2, complete genome</fullName>
    </submittedName>
</protein>
<reference evidence="2" key="4">
    <citation type="submission" date="2017-01" db="UniProtKB">
        <authorList>
            <consortium name="EnsemblFungi"/>
        </authorList>
    </citation>
    <scope>IDENTIFICATION</scope>
    <source>
        <strain evidence="2">PH-1 / ATCC MYA-4620 / FGSC 9075 / NRRL 31084</strain>
    </source>
</reference>
<gene>
    <name evidence="2" type="primary">FG08104.1</name>
    <name evidence="1" type="ORF">FGRAMPH1_01T09123</name>
</gene>
<dbReference type="InParanoid" id="I1RV42"/>